<dbReference type="PANTHER" id="PTHR23526:SF2">
    <property type="entry name" value="MAJOR FACILITATOR SUPERFAMILY (MFS) PROFILE DOMAIN-CONTAINING PROTEIN"/>
    <property type="match status" value="1"/>
</dbReference>
<feature type="transmembrane region" description="Helical" evidence="4">
    <location>
        <begin position="172"/>
        <end position="195"/>
    </location>
</feature>
<accession>A0ABZ0YDI6</accession>
<evidence type="ECO:0000256" key="2">
    <source>
        <dbReference type="ARBA" id="ARBA00022989"/>
    </source>
</evidence>
<dbReference type="PANTHER" id="PTHR23526">
    <property type="entry name" value="INTEGRAL MEMBRANE TRANSPORT PROTEIN-RELATED"/>
    <property type="match status" value="1"/>
</dbReference>
<dbReference type="RefSeq" id="WP_246920238.1">
    <property type="nucleotide sequence ID" value="NZ_CP140151.1"/>
</dbReference>
<sequence>MSDRASSLTRLYERLTGDEDSRLCKDIPDAACHEQPGNFLRHLLASLGNKLADELSSARLVLPWLLGALGAPVWMVGFLVPVREAGALLPQVFVAGYIRLKAIRKGVWVTGGIVQALAALVMAIMALFGQGAWGGAIVLAALVVLSLGRGLSSIATKDVLGKTISKQRRGTLMGWSGSAAGAITLAVGAVLMLFGDRPGQIALSILLLIATLGWALNALLASRIKEEPGATEGGMNVWSSLGEGLRLLRTDRHFLHFNMARALLLSSALALPYIALLGQQQSGSNLGGLGIMILVSGLAGMLASPIWGKLADRSSRKVMRDSAVIAALCCAAAAFIAWLPGAWSDSVWPYALVYALLVIAHAGVRLGRKTYVVDMAGSDKRALYVALSNTFTGILMLLVGGLLGAIAHFTGSGGLLLVLALCALGAAASSQRLPEVEM</sequence>
<reference evidence="5 6" key="1">
    <citation type="submission" date="2023-11" db="EMBL/GenBank/DDBJ databases">
        <title>MicrobeMod: A computational toolkit for identifying prokaryotic methylation and restriction-modification with nanopore sequencing.</title>
        <authorList>
            <person name="Crits-Christoph A."/>
            <person name="Kang S.C."/>
            <person name="Lee H."/>
            <person name="Ostrov N."/>
        </authorList>
    </citation>
    <scope>NUCLEOTIDE SEQUENCE [LARGE SCALE GENOMIC DNA]</scope>
    <source>
        <strain evidence="5 6">ATCC 43984</strain>
    </source>
</reference>
<evidence type="ECO:0000256" key="4">
    <source>
        <dbReference type="SAM" id="Phobius"/>
    </source>
</evidence>
<dbReference type="EMBL" id="CP140151">
    <property type="protein sequence ID" value="WQH09783.1"/>
    <property type="molecule type" value="Genomic_DNA"/>
</dbReference>
<gene>
    <name evidence="5" type="ORF">SR908_03740</name>
</gene>
<keyword evidence="1 4" id="KW-0812">Transmembrane</keyword>
<feature type="transmembrane region" description="Helical" evidence="4">
    <location>
        <begin position="254"/>
        <end position="276"/>
    </location>
</feature>
<keyword evidence="6" id="KW-1185">Reference proteome</keyword>
<keyword evidence="3 4" id="KW-0472">Membrane</keyword>
<feature type="transmembrane region" description="Helical" evidence="4">
    <location>
        <begin position="413"/>
        <end position="430"/>
    </location>
</feature>
<organism evidence="5 6">
    <name type="scientific">Chromohalobacter canadensis</name>
    <dbReference type="NCBI Taxonomy" id="141389"/>
    <lineage>
        <taxon>Bacteria</taxon>
        <taxon>Pseudomonadati</taxon>
        <taxon>Pseudomonadota</taxon>
        <taxon>Gammaproteobacteria</taxon>
        <taxon>Oceanospirillales</taxon>
        <taxon>Halomonadaceae</taxon>
        <taxon>Chromohalobacter</taxon>
    </lineage>
</organism>
<keyword evidence="2 4" id="KW-1133">Transmembrane helix</keyword>
<feature type="transmembrane region" description="Helical" evidence="4">
    <location>
        <begin position="288"/>
        <end position="310"/>
    </location>
</feature>
<dbReference type="Gene3D" id="1.20.1250.20">
    <property type="entry name" value="MFS general substrate transporter like domains"/>
    <property type="match status" value="1"/>
</dbReference>
<feature type="transmembrane region" description="Helical" evidence="4">
    <location>
        <begin position="107"/>
        <end position="127"/>
    </location>
</feature>
<evidence type="ECO:0000313" key="6">
    <source>
        <dbReference type="Proteomes" id="UP001321908"/>
    </source>
</evidence>
<feature type="transmembrane region" description="Helical" evidence="4">
    <location>
        <begin position="133"/>
        <end position="151"/>
    </location>
</feature>
<name>A0ABZ0YDI6_9GAMM</name>
<evidence type="ECO:0000256" key="1">
    <source>
        <dbReference type="ARBA" id="ARBA00022692"/>
    </source>
</evidence>
<dbReference type="InterPro" id="IPR011701">
    <property type="entry name" value="MFS"/>
</dbReference>
<dbReference type="Pfam" id="PF07690">
    <property type="entry name" value="MFS_1"/>
    <property type="match status" value="1"/>
</dbReference>
<feature type="transmembrane region" description="Helical" evidence="4">
    <location>
        <begin position="201"/>
        <end position="220"/>
    </location>
</feature>
<dbReference type="InterPro" id="IPR052528">
    <property type="entry name" value="Sugar_transport-like"/>
</dbReference>
<evidence type="ECO:0000313" key="5">
    <source>
        <dbReference type="EMBL" id="WQH09783.1"/>
    </source>
</evidence>
<dbReference type="SUPFAM" id="SSF103473">
    <property type="entry name" value="MFS general substrate transporter"/>
    <property type="match status" value="1"/>
</dbReference>
<evidence type="ECO:0000256" key="3">
    <source>
        <dbReference type="ARBA" id="ARBA00023136"/>
    </source>
</evidence>
<protein>
    <submittedName>
        <fullName evidence="5">MFS transporter</fullName>
    </submittedName>
</protein>
<dbReference type="InterPro" id="IPR036259">
    <property type="entry name" value="MFS_trans_sf"/>
</dbReference>
<dbReference type="Proteomes" id="UP001321908">
    <property type="component" value="Chromosome"/>
</dbReference>
<proteinExistence type="predicted"/>
<feature type="transmembrane region" description="Helical" evidence="4">
    <location>
        <begin position="347"/>
        <end position="364"/>
    </location>
</feature>
<feature type="transmembrane region" description="Helical" evidence="4">
    <location>
        <begin position="61"/>
        <end position="80"/>
    </location>
</feature>
<feature type="transmembrane region" description="Helical" evidence="4">
    <location>
        <begin position="384"/>
        <end position="407"/>
    </location>
</feature>
<feature type="transmembrane region" description="Helical" evidence="4">
    <location>
        <begin position="322"/>
        <end position="341"/>
    </location>
</feature>